<dbReference type="PANTHER" id="PTHR43370:SF1">
    <property type="entry name" value="GUANOSINE ABC TRANSPORTER PERMEASE PROTEIN NUPQ"/>
    <property type="match status" value="1"/>
</dbReference>
<evidence type="ECO:0000256" key="1">
    <source>
        <dbReference type="ARBA" id="ARBA00004651"/>
    </source>
</evidence>
<evidence type="ECO:0000256" key="2">
    <source>
        <dbReference type="ARBA" id="ARBA00022475"/>
    </source>
</evidence>
<gene>
    <name evidence="7" type="ORF">GCM10023318_61240</name>
</gene>
<evidence type="ECO:0000313" key="8">
    <source>
        <dbReference type="Proteomes" id="UP001500603"/>
    </source>
</evidence>
<keyword evidence="3 6" id="KW-0812">Transmembrane</keyword>
<proteinExistence type="predicted"/>
<dbReference type="RefSeq" id="WP_345499919.1">
    <property type="nucleotide sequence ID" value="NZ_BAABJM010000010.1"/>
</dbReference>
<dbReference type="Proteomes" id="UP001500603">
    <property type="component" value="Unassembled WGS sequence"/>
</dbReference>
<feature type="transmembrane region" description="Helical" evidence="6">
    <location>
        <begin position="94"/>
        <end position="118"/>
    </location>
</feature>
<evidence type="ECO:0000256" key="5">
    <source>
        <dbReference type="ARBA" id="ARBA00023136"/>
    </source>
</evidence>
<feature type="transmembrane region" description="Helical" evidence="6">
    <location>
        <begin position="139"/>
        <end position="167"/>
    </location>
</feature>
<keyword evidence="2" id="KW-1003">Cell membrane</keyword>
<comment type="caution">
    <text evidence="7">The sequence shown here is derived from an EMBL/GenBank/DDBJ whole genome shotgun (WGS) entry which is preliminary data.</text>
</comment>
<keyword evidence="4 6" id="KW-1133">Transmembrane helix</keyword>
<evidence type="ECO:0000256" key="4">
    <source>
        <dbReference type="ARBA" id="ARBA00022989"/>
    </source>
</evidence>
<dbReference type="EMBL" id="BAABJM010000010">
    <property type="protein sequence ID" value="GAA5069671.1"/>
    <property type="molecule type" value="Genomic_DNA"/>
</dbReference>
<keyword evidence="5 6" id="KW-0472">Membrane</keyword>
<sequence>MNHLDLVLSPDIVAATVRSLIPLLLLGIGGLLCHQAGVFNVALEGLLLTGCFAAVTGSALSGSATVGVLVAVAASGGVAYLLAVGSVSRHGDPLILGTAINLLVSGTTAFGLVATFHVRGTFTRPDLARLPHWTAPHDIPLIGPTLTVSSPLGLLTLVAIPAVYVFLRHTVIGTRLRGVGAHADAAQSLGIRPDRYQIAALLASGLLCGLAGAELSLGSVALFTEDMSAGRGWIIVLILLLTGGRPVAVLAALTVYAYSQALGFRLQTVGLPMQFSDAAPYLTTLGVLIVVGVRAKRARLRHSPELDP</sequence>
<evidence type="ECO:0000256" key="3">
    <source>
        <dbReference type="ARBA" id="ARBA00022692"/>
    </source>
</evidence>
<feature type="transmembrane region" description="Helical" evidence="6">
    <location>
        <begin position="12"/>
        <end position="33"/>
    </location>
</feature>
<evidence type="ECO:0000313" key="7">
    <source>
        <dbReference type="EMBL" id="GAA5069671.1"/>
    </source>
</evidence>
<feature type="transmembrane region" description="Helical" evidence="6">
    <location>
        <begin position="278"/>
        <end position="295"/>
    </location>
</feature>
<feature type="transmembrane region" description="Helical" evidence="6">
    <location>
        <begin position="45"/>
        <end position="74"/>
    </location>
</feature>
<comment type="subcellular location">
    <subcellularLocation>
        <location evidence="1">Cell membrane</location>
        <topology evidence="1">Multi-pass membrane protein</topology>
    </subcellularLocation>
</comment>
<reference evidence="8" key="1">
    <citation type="journal article" date="2019" name="Int. J. Syst. Evol. Microbiol.">
        <title>The Global Catalogue of Microorganisms (GCM) 10K type strain sequencing project: providing services to taxonomists for standard genome sequencing and annotation.</title>
        <authorList>
            <consortium name="The Broad Institute Genomics Platform"/>
            <consortium name="The Broad Institute Genome Sequencing Center for Infectious Disease"/>
            <person name="Wu L."/>
            <person name="Ma J."/>
        </authorList>
    </citation>
    <scope>NUCLEOTIDE SEQUENCE [LARGE SCALE GENOMIC DNA]</scope>
    <source>
        <strain evidence="8">JCM 18298</strain>
    </source>
</reference>
<feature type="transmembrane region" description="Helical" evidence="6">
    <location>
        <begin position="235"/>
        <end position="258"/>
    </location>
</feature>
<dbReference type="Pfam" id="PF02653">
    <property type="entry name" value="BPD_transp_2"/>
    <property type="match status" value="1"/>
</dbReference>
<organism evidence="7 8">
    <name type="scientific">Nocardia callitridis</name>
    <dbReference type="NCBI Taxonomy" id="648753"/>
    <lineage>
        <taxon>Bacteria</taxon>
        <taxon>Bacillati</taxon>
        <taxon>Actinomycetota</taxon>
        <taxon>Actinomycetes</taxon>
        <taxon>Mycobacteriales</taxon>
        <taxon>Nocardiaceae</taxon>
        <taxon>Nocardia</taxon>
    </lineage>
</organism>
<accession>A0ABP9L283</accession>
<dbReference type="PANTHER" id="PTHR43370">
    <property type="entry name" value="SUGAR ABC TRANSPORTER INTEGRAL MEMBRANE PROTEIN-RELATED"/>
    <property type="match status" value="1"/>
</dbReference>
<evidence type="ECO:0000256" key="6">
    <source>
        <dbReference type="SAM" id="Phobius"/>
    </source>
</evidence>
<protein>
    <submittedName>
        <fullName evidence="7">ABC transporter permease</fullName>
    </submittedName>
</protein>
<dbReference type="InterPro" id="IPR001851">
    <property type="entry name" value="ABC_transp_permease"/>
</dbReference>
<keyword evidence="8" id="KW-1185">Reference proteome</keyword>
<name>A0ABP9L283_9NOCA</name>
<dbReference type="CDD" id="cd06580">
    <property type="entry name" value="TM_PBP1_transp_TpRbsC_like"/>
    <property type="match status" value="1"/>
</dbReference>